<keyword evidence="2" id="KW-1185">Reference proteome</keyword>
<dbReference type="VEuPathDB" id="FungiDB:HpaG802221"/>
<accession>M4B7H0</accession>
<evidence type="ECO:0000313" key="2">
    <source>
        <dbReference type="Proteomes" id="UP000011713"/>
    </source>
</evidence>
<dbReference type="EnsemblProtists" id="HpaT802221">
    <property type="protein sequence ID" value="HpaP802221"/>
    <property type="gene ID" value="HpaG802221"/>
</dbReference>
<name>M4B7H0_HYAAE</name>
<sequence>MGLPNLFPFYRSRQMGPLLSNWESIRVPSSGHQRELRSTGVHIGITDRRSFMTDHWRRMILLGPHNHVYGTGNLWNCGICFGFFQSRGQNITRRSLGMHIVGVMVTLESKNQRVLV</sequence>
<dbReference type="HOGENOM" id="CLU_2101613_0_0_1"/>
<evidence type="ECO:0000313" key="1">
    <source>
        <dbReference type="EnsemblProtists" id="HpaP802222"/>
    </source>
</evidence>
<proteinExistence type="predicted"/>
<dbReference type="Proteomes" id="UP000011713">
    <property type="component" value="Unassembled WGS sequence"/>
</dbReference>
<dbReference type="InParanoid" id="M4B7H0"/>
<reference evidence="1" key="2">
    <citation type="submission" date="2015-06" db="UniProtKB">
        <authorList>
            <consortium name="EnsemblProtists"/>
        </authorList>
    </citation>
    <scope>IDENTIFICATION</scope>
    <source>
        <strain evidence="1">Emoy2</strain>
    </source>
</reference>
<organism evidence="1 2">
    <name type="scientific">Hyaloperonospora arabidopsidis (strain Emoy2)</name>
    <name type="common">Downy mildew agent</name>
    <name type="synonym">Peronospora arabidopsidis</name>
    <dbReference type="NCBI Taxonomy" id="559515"/>
    <lineage>
        <taxon>Eukaryota</taxon>
        <taxon>Sar</taxon>
        <taxon>Stramenopiles</taxon>
        <taxon>Oomycota</taxon>
        <taxon>Peronosporomycetes</taxon>
        <taxon>Peronosporales</taxon>
        <taxon>Peronosporaceae</taxon>
        <taxon>Hyaloperonospora</taxon>
    </lineage>
</organism>
<dbReference type="EMBL" id="JH597778">
    <property type="status" value="NOT_ANNOTATED_CDS"/>
    <property type="molecule type" value="Genomic_DNA"/>
</dbReference>
<dbReference type="EnsemblProtists" id="HpaT802222">
    <property type="protein sequence ID" value="HpaP802222"/>
    <property type="gene ID" value="HpaG802222"/>
</dbReference>
<reference evidence="2" key="1">
    <citation type="journal article" date="2010" name="Science">
        <title>Signatures of adaptation to obligate biotrophy in the Hyaloperonospora arabidopsidis genome.</title>
        <authorList>
            <person name="Baxter L."/>
            <person name="Tripathy S."/>
            <person name="Ishaque N."/>
            <person name="Boot N."/>
            <person name="Cabral A."/>
            <person name="Kemen E."/>
            <person name="Thines M."/>
            <person name="Ah-Fong A."/>
            <person name="Anderson R."/>
            <person name="Badejoko W."/>
            <person name="Bittner-Eddy P."/>
            <person name="Boore J.L."/>
            <person name="Chibucos M.C."/>
            <person name="Coates M."/>
            <person name="Dehal P."/>
            <person name="Delehaunty K."/>
            <person name="Dong S."/>
            <person name="Downton P."/>
            <person name="Dumas B."/>
            <person name="Fabro G."/>
            <person name="Fronick C."/>
            <person name="Fuerstenberg S.I."/>
            <person name="Fulton L."/>
            <person name="Gaulin E."/>
            <person name="Govers F."/>
            <person name="Hughes L."/>
            <person name="Humphray S."/>
            <person name="Jiang R.H."/>
            <person name="Judelson H."/>
            <person name="Kamoun S."/>
            <person name="Kyung K."/>
            <person name="Meijer H."/>
            <person name="Minx P."/>
            <person name="Morris P."/>
            <person name="Nelson J."/>
            <person name="Phuntumart V."/>
            <person name="Qutob D."/>
            <person name="Rehmany A."/>
            <person name="Rougon-Cardoso A."/>
            <person name="Ryden P."/>
            <person name="Torto-Alalibo T."/>
            <person name="Studholme D."/>
            <person name="Wang Y."/>
            <person name="Win J."/>
            <person name="Wood J."/>
            <person name="Clifton S.W."/>
            <person name="Rogers J."/>
            <person name="Van den Ackerveken G."/>
            <person name="Jones J.D."/>
            <person name="McDowell J.M."/>
            <person name="Beynon J."/>
            <person name="Tyler B.M."/>
        </authorList>
    </citation>
    <scope>NUCLEOTIDE SEQUENCE [LARGE SCALE GENOMIC DNA]</scope>
    <source>
        <strain evidence="2">Emoy2</strain>
    </source>
</reference>
<protein>
    <submittedName>
        <fullName evidence="1">Uncharacterized protein</fullName>
    </submittedName>
</protein>
<dbReference type="AlphaFoldDB" id="M4B7H0"/>